<gene>
    <name evidence="2" type="ORF">SAMN02745784_02212</name>
</gene>
<keyword evidence="1" id="KW-0472">Membrane</keyword>
<feature type="transmembrane region" description="Helical" evidence="1">
    <location>
        <begin position="6"/>
        <end position="23"/>
    </location>
</feature>
<evidence type="ECO:0008006" key="4">
    <source>
        <dbReference type="Google" id="ProtNLM"/>
    </source>
</evidence>
<evidence type="ECO:0000256" key="1">
    <source>
        <dbReference type="SAM" id="Phobius"/>
    </source>
</evidence>
<sequence length="248" mass="29202">MMVNKYILIVITLIFTFITNYIFKMSFLKGGIITIGLVTLGYILYMNIKQRKRYSILEEELDPEKFIEETHKAYRHAGKNKELNSLLNMDLAFAYMSLGEYNKTMEFLDKVDPKQLPKTNNSLVGYYTSLMIVYYNLDDCDRAREMYKEASKYQLKNKRAEHLRAILDANKYFYEGDYEASRRLFSSYPKDKMSKRFELEILYVLACIDEKERNCQSANLKYKKVAKEANGLYIGKLSKDKLKADYSS</sequence>
<dbReference type="EMBL" id="FQTY01000011">
    <property type="protein sequence ID" value="SHE91872.1"/>
    <property type="molecule type" value="Genomic_DNA"/>
</dbReference>
<evidence type="ECO:0000313" key="3">
    <source>
        <dbReference type="Proteomes" id="UP000184114"/>
    </source>
</evidence>
<reference evidence="3" key="1">
    <citation type="submission" date="2016-11" db="EMBL/GenBank/DDBJ databases">
        <authorList>
            <person name="Varghese N."/>
            <person name="Submissions S."/>
        </authorList>
    </citation>
    <scope>NUCLEOTIDE SEQUENCE [LARGE SCALE GENOMIC DNA]</scope>
    <source>
        <strain evidence="3">DSM 18095</strain>
    </source>
</reference>
<evidence type="ECO:0000313" key="2">
    <source>
        <dbReference type="EMBL" id="SHE91872.1"/>
    </source>
</evidence>
<accession>A0A1M4XF91</accession>
<keyword evidence="1" id="KW-0812">Transmembrane</keyword>
<feature type="transmembrane region" description="Helical" evidence="1">
    <location>
        <begin position="30"/>
        <end position="48"/>
    </location>
</feature>
<keyword evidence="3" id="KW-1185">Reference proteome</keyword>
<name>A0A1M4XF91_9FIRM</name>
<dbReference type="SUPFAM" id="SSF48452">
    <property type="entry name" value="TPR-like"/>
    <property type="match status" value="1"/>
</dbReference>
<dbReference type="STRING" id="1123404.SAMN02745784_02212"/>
<dbReference type="Gene3D" id="1.25.40.10">
    <property type="entry name" value="Tetratricopeptide repeat domain"/>
    <property type="match status" value="1"/>
</dbReference>
<dbReference type="AlphaFoldDB" id="A0A1M4XF91"/>
<organism evidence="2 3">
    <name type="scientific">Tissierella praeacuta DSM 18095</name>
    <dbReference type="NCBI Taxonomy" id="1123404"/>
    <lineage>
        <taxon>Bacteria</taxon>
        <taxon>Bacillati</taxon>
        <taxon>Bacillota</taxon>
        <taxon>Tissierellia</taxon>
        <taxon>Tissierellales</taxon>
        <taxon>Tissierellaceae</taxon>
        <taxon>Tissierella</taxon>
    </lineage>
</organism>
<keyword evidence="1" id="KW-1133">Transmembrane helix</keyword>
<dbReference type="InterPro" id="IPR011990">
    <property type="entry name" value="TPR-like_helical_dom_sf"/>
</dbReference>
<proteinExistence type="predicted"/>
<protein>
    <recommendedName>
        <fullName evidence="4">Tetratricopeptide repeat-containing protein</fullName>
    </recommendedName>
</protein>
<dbReference type="Proteomes" id="UP000184114">
    <property type="component" value="Unassembled WGS sequence"/>
</dbReference>